<keyword evidence="1" id="KW-1133">Transmembrane helix</keyword>
<evidence type="ECO:0000313" key="2">
    <source>
        <dbReference type="EMBL" id="MDN3920858.1"/>
    </source>
</evidence>
<dbReference type="EMBL" id="JAUHHC010000003">
    <property type="protein sequence ID" value="MDN3920858.1"/>
    <property type="molecule type" value="Genomic_DNA"/>
</dbReference>
<feature type="transmembrane region" description="Helical" evidence="1">
    <location>
        <begin position="158"/>
        <end position="175"/>
    </location>
</feature>
<feature type="transmembrane region" description="Helical" evidence="1">
    <location>
        <begin position="275"/>
        <end position="291"/>
    </location>
</feature>
<keyword evidence="3" id="KW-1185">Reference proteome</keyword>
<feature type="transmembrane region" description="Helical" evidence="1">
    <location>
        <begin position="479"/>
        <end position="498"/>
    </location>
</feature>
<feature type="transmembrane region" description="Helical" evidence="1">
    <location>
        <begin position="182"/>
        <end position="201"/>
    </location>
</feature>
<feature type="transmembrane region" description="Helical" evidence="1">
    <location>
        <begin position="87"/>
        <end position="109"/>
    </location>
</feature>
<feature type="transmembrane region" description="Helical" evidence="1">
    <location>
        <begin position="44"/>
        <end position="75"/>
    </location>
</feature>
<reference evidence="2 3" key="1">
    <citation type="submission" date="2023-06" db="EMBL/GenBank/DDBJ databases">
        <title>Pelomonas sp. PFR6 16S ribosomal RNA gene Genome sequencing and assembly.</title>
        <authorList>
            <person name="Woo H."/>
        </authorList>
    </citation>
    <scope>NUCLEOTIDE SEQUENCE [LARGE SCALE GENOMIC DNA]</scope>
    <source>
        <strain evidence="2 3">PFR6</strain>
    </source>
</reference>
<feature type="transmembrane region" description="Helical" evidence="1">
    <location>
        <begin position="298"/>
        <end position="318"/>
    </location>
</feature>
<gene>
    <name evidence="2" type="ORF">QWJ38_11265</name>
</gene>
<dbReference type="RefSeq" id="WP_290359180.1">
    <property type="nucleotide sequence ID" value="NZ_JAUHHC010000003.1"/>
</dbReference>
<feature type="transmembrane region" description="Helical" evidence="1">
    <location>
        <begin position="130"/>
        <end position="152"/>
    </location>
</feature>
<feature type="transmembrane region" description="Helical" evidence="1">
    <location>
        <begin position="417"/>
        <end position="436"/>
    </location>
</feature>
<keyword evidence="1" id="KW-0472">Membrane</keyword>
<feature type="transmembrane region" description="Helical" evidence="1">
    <location>
        <begin position="448"/>
        <end position="467"/>
    </location>
</feature>
<proteinExistence type="predicted"/>
<feature type="transmembrane region" description="Helical" evidence="1">
    <location>
        <begin position="252"/>
        <end position="269"/>
    </location>
</feature>
<evidence type="ECO:0008006" key="4">
    <source>
        <dbReference type="Google" id="ProtNLM"/>
    </source>
</evidence>
<dbReference type="Proteomes" id="UP001228044">
    <property type="component" value="Unassembled WGS sequence"/>
</dbReference>
<organism evidence="2 3">
    <name type="scientific">Roseateles violae</name>
    <dbReference type="NCBI Taxonomy" id="3058042"/>
    <lineage>
        <taxon>Bacteria</taxon>
        <taxon>Pseudomonadati</taxon>
        <taxon>Pseudomonadota</taxon>
        <taxon>Betaproteobacteria</taxon>
        <taxon>Burkholderiales</taxon>
        <taxon>Sphaerotilaceae</taxon>
        <taxon>Roseateles</taxon>
    </lineage>
</organism>
<name>A0ABT8DS17_9BURK</name>
<protein>
    <recommendedName>
        <fullName evidence="4">O-antigen ligase-like membrane protein</fullName>
    </recommendedName>
</protein>
<accession>A0ABT8DS17</accession>
<sequence>MLSRSSYPSPVSPLRLILFWLCGAILLLLFMGVLMIAPLPGFALLMLLLGGGVIIFAVPAAWLAVALVLLTFALVGPAESLGRIPKLFWLPYLLGLAMAVKAMIMAPVAQLGRGQKAAPMAGVGGSKLMGGAFLLLVLFSLAVNASGGVQFILATRDYFWLLGLLALALVSRLELDKALVWLRLLPALILIQFPLVLYQHFFVSRSTRFTTHDAVVGLFGGNAEGGGASGAMGMFSLVVVVYAFARFRHGLMSWYAALAVIAAGLAAIGLAEVKYVVLVSPLVVLAFFGLRETLRRPMLLMSLVLVCALIPVFLYAYWKMFEPPGAKTYGGFGKYVSVIVERNLDSEQIDMTTGEMSRISALKFWAKENSLRTDPLRTVIGHGIGSSRIGFFPGEVAVKYRFKIGRSSLAVLLWETGALGAGLVVGLLLAGLRLAAKARRLLPADAKEALIACQFSTAVLVVALLGLPYNADLVGTPQLQLLVIMAFTLVLMVIRQFGAPQRPGLSGR</sequence>
<keyword evidence="1" id="KW-0812">Transmembrane</keyword>
<evidence type="ECO:0000313" key="3">
    <source>
        <dbReference type="Proteomes" id="UP001228044"/>
    </source>
</evidence>
<feature type="transmembrane region" description="Helical" evidence="1">
    <location>
        <begin position="226"/>
        <end position="245"/>
    </location>
</feature>
<evidence type="ECO:0000256" key="1">
    <source>
        <dbReference type="SAM" id="Phobius"/>
    </source>
</evidence>
<feature type="transmembrane region" description="Helical" evidence="1">
    <location>
        <begin position="16"/>
        <end position="37"/>
    </location>
</feature>
<comment type="caution">
    <text evidence="2">The sequence shown here is derived from an EMBL/GenBank/DDBJ whole genome shotgun (WGS) entry which is preliminary data.</text>
</comment>